<evidence type="ECO:0000313" key="2">
    <source>
        <dbReference type="EMBL" id="KAH7951321.1"/>
    </source>
</evidence>
<name>A0A9D4SVW0_RHISA</name>
<comment type="caution">
    <text evidence="2">The sequence shown here is derived from an EMBL/GenBank/DDBJ whole genome shotgun (WGS) entry which is preliminary data.</text>
</comment>
<reference evidence="2" key="1">
    <citation type="journal article" date="2020" name="Cell">
        <title>Large-Scale Comparative Analyses of Tick Genomes Elucidate Their Genetic Diversity and Vector Capacities.</title>
        <authorList>
            <consortium name="Tick Genome and Microbiome Consortium (TIGMIC)"/>
            <person name="Jia N."/>
            <person name="Wang J."/>
            <person name="Shi W."/>
            <person name="Du L."/>
            <person name="Sun Y."/>
            <person name="Zhan W."/>
            <person name="Jiang J.F."/>
            <person name="Wang Q."/>
            <person name="Zhang B."/>
            <person name="Ji P."/>
            <person name="Bell-Sakyi L."/>
            <person name="Cui X.M."/>
            <person name="Yuan T.T."/>
            <person name="Jiang B.G."/>
            <person name="Yang W.F."/>
            <person name="Lam T.T."/>
            <person name="Chang Q.C."/>
            <person name="Ding S.J."/>
            <person name="Wang X.J."/>
            <person name="Zhu J.G."/>
            <person name="Ruan X.D."/>
            <person name="Zhao L."/>
            <person name="Wei J.T."/>
            <person name="Ye R.Z."/>
            <person name="Que T.C."/>
            <person name="Du C.H."/>
            <person name="Zhou Y.H."/>
            <person name="Cheng J.X."/>
            <person name="Dai P.F."/>
            <person name="Guo W.B."/>
            <person name="Han X.H."/>
            <person name="Huang E.J."/>
            <person name="Li L.F."/>
            <person name="Wei W."/>
            <person name="Gao Y.C."/>
            <person name="Liu J.Z."/>
            <person name="Shao H.Z."/>
            <person name="Wang X."/>
            <person name="Wang C.C."/>
            <person name="Yang T.C."/>
            <person name="Huo Q.B."/>
            <person name="Li W."/>
            <person name="Chen H.Y."/>
            <person name="Chen S.E."/>
            <person name="Zhou L.G."/>
            <person name="Ni X.B."/>
            <person name="Tian J.H."/>
            <person name="Sheng Y."/>
            <person name="Liu T."/>
            <person name="Pan Y.S."/>
            <person name="Xia L.Y."/>
            <person name="Li J."/>
            <person name="Zhao F."/>
            <person name="Cao W.C."/>
        </authorList>
    </citation>
    <scope>NUCLEOTIDE SEQUENCE</scope>
    <source>
        <strain evidence="2">Rsan-2018</strain>
    </source>
</reference>
<dbReference type="Proteomes" id="UP000821837">
    <property type="component" value="Chromosome 5"/>
</dbReference>
<evidence type="ECO:0000256" key="1">
    <source>
        <dbReference type="SAM" id="MobiDB-lite"/>
    </source>
</evidence>
<organism evidence="2 3">
    <name type="scientific">Rhipicephalus sanguineus</name>
    <name type="common">Brown dog tick</name>
    <name type="synonym">Ixodes sanguineus</name>
    <dbReference type="NCBI Taxonomy" id="34632"/>
    <lineage>
        <taxon>Eukaryota</taxon>
        <taxon>Metazoa</taxon>
        <taxon>Ecdysozoa</taxon>
        <taxon>Arthropoda</taxon>
        <taxon>Chelicerata</taxon>
        <taxon>Arachnida</taxon>
        <taxon>Acari</taxon>
        <taxon>Parasitiformes</taxon>
        <taxon>Ixodida</taxon>
        <taxon>Ixodoidea</taxon>
        <taxon>Ixodidae</taxon>
        <taxon>Rhipicephalinae</taxon>
        <taxon>Rhipicephalus</taxon>
        <taxon>Rhipicephalus</taxon>
    </lineage>
</organism>
<gene>
    <name evidence="2" type="ORF">HPB52_007885</name>
</gene>
<feature type="region of interest" description="Disordered" evidence="1">
    <location>
        <begin position="29"/>
        <end position="60"/>
    </location>
</feature>
<reference evidence="2" key="2">
    <citation type="submission" date="2021-09" db="EMBL/GenBank/DDBJ databases">
        <authorList>
            <person name="Jia N."/>
            <person name="Wang J."/>
            <person name="Shi W."/>
            <person name="Du L."/>
            <person name="Sun Y."/>
            <person name="Zhan W."/>
            <person name="Jiang J."/>
            <person name="Wang Q."/>
            <person name="Zhang B."/>
            <person name="Ji P."/>
            <person name="Sakyi L.B."/>
            <person name="Cui X."/>
            <person name="Yuan T."/>
            <person name="Jiang B."/>
            <person name="Yang W."/>
            <person name="Lam T.T.-Y."/>
            <person name="Chang Q."/>
            <person name="Ding S."/>
            <person name="Wang X."/>
            <person name="Zhu J."/>
            <person name="Ruan X."/>
            <person name="Zhao L."/>
            <person name="Wei J."/>
            <person name="Que T."/>
            <person name="Du C."/>
            <person name="Cheng J."/>
            <person name="Dai P."/>
            <person name="Han X."/>
            <person name="Huang E."/>
            <person name="Gao Y."/>
            <person name="Liu J."/>
            <person name="Shao H."/>
            <person name="Ye R."/>
            <person name="Li L."/>
            <person name="Wei W."/>
            <person name="Wang X."/>
            <person name="Wang C."/>
            <person name="Huo Q."/>
            <person name="Li W."/>
            <person name="Guo W."/>
            <person name="Chen H."/>
            <person name="Chen S."/>
            <person name="Zhou L."/>
            <person name="Zhou L."/>
            <person name="Ni X."/>
            <person name="Tian J."/>
            <person name="Zhou Y."/>
            <person name="Sheng Y."/>
            <person name="Liu T."/>
            <person name="Pan Y."/>
            <person name="Xia L."/>
            <person name="Li J."/>
            <person name="Zhao F."/>
            <person name="Cao W."/>
        </authorList>
    </citation>
    <scope>NUCLEOTIDE SEQUENCE</scope>
    <source>
        <strain evidence="2">Rsan-2018</strain>
        <tissue evidence="2">Larvae</tissue>
    </source>
</reference>
<keyword evidence="3" id="KW-1185">Reference proteome</keyword>
<dbReference type="EMBL" id="JABSTV010001251">
    <property type="protein sequence ID" value="KAH7951321.1"/>
    <property type="molecule type" value="Genomic_DNA"/>
</dbReference>
<dbReference type="AlphaFoldDB" id="A0A9D4SVW0"/>
<sequence>MFQTPPVSCSTSPVLVNPPVHRAMRRIRGLTPEVDDTVPTALTDTTSDSVQTARTGTESAMSNRYTLESPRFPTTFHGTEREDVDD</sequence>
<accession>A0A9D4SVW0</accession>
<evidence type="ECO:0000313" key="3">
    <source>
        <dbReference type="Proteomes" id="UP000821837"/>
    </source>
</evidence>
<feature type="compositionally biased region" description="Polar residues" evidence="1">
    <location>
        <begin position="40"/>
        <end position="60"/>
    </location>
</feature>
<proteinExistence type="predicted"/>
<protein>
    <submittedName>
        <fullName evidence="2">Uncharacterized protein</fullName>
    </submittedName>
</protein>